<reference evidence="2 3" key="1">
    <citation type="journal article" date="2005" name="PLoS Biol.">
        <title>The genomes of Oryza sativa: a history of duplications.</title>
        <authorList>
            <person name="Yu J."/>
            <person name="Wang J."/>
            <person name="Lin W."/>
            <person name="Li S."/>
            <person name="Li H."/>
            <person name="Zhou J."/>
            <person name="Ni P."/>
            <person name="Dong W."/>
            <person name="Hu S."/>
            <person name="Zeng C."/>
            <person name="Zhang J."/>
            <person name="Zhang Y."/>
            <person name="Li R."/>
            <person name="Xu Z."/>
            <person name="Li S."/>
            <person name="Li X."/>
            <person name="Zheng H."/>
            <person name="Cong L."/>
            <person name="Lin L."/>
            <person name="Yin J."/>
            <person name="Geng J."/>
            <person name="Li G."/>
            <person name="Shi J."/>
            <person name="Liu J."/>
            <person name="Lv H."/>
            <person name="Li J."/>
            <person name="Wang J."/>
            <person name="Deng Y."/>
            <person name="Ran L."/>
            <person name="Shi X."/>
            <person name="Wang X."/>
            <person name="Wu Q."/>
            <person name="Li C."/>
            <person name="Ren X."/>
            <person name="Wang J."/>
            <person name="Wang X."/>
            <person name="Li D."/>
            <person name="Liu D."/>
            <person name="Zhang X."/>
            <person name="Ji Z."/>
            <person name="Zhao W."/>
            <person name="Sun Y."/>
            <person name="Zhang Z."/>
            <person name="Bao J."/>
            <person name="Han Y."/>
            <person name="Dong L."/>
            <person name="Ji J."/>
            <person name="Chen P."/>
            <person name="Wu S."/>
            <person name="Liu J."/>
            <person name="Xiao Y."/>
            <person name="Bu D."/>
            <person name="Tan J."/>
            <person name="Yang L."/>
            <person name="Ye C."/>
            <person name="Zhang J."/>
            <person name="Xu J."/>
            <person name="Zhou Y."/>
            <person name="Yu Y."/>
            <person name="Zhang B."/>
            <person name="Zhuang S."/>
            <person name="Wei H."/>
            <person name="Liu B."/>
            <person name="Lei M."/>
            <person name="Yu H."/>
            <person name="Li Y."/>
            <person name="Xu H."/>
            <person name="Wei S."/>
            <person name="He X."/>
            <person name="Fang L."/>
            <person name="Zhang Z."/>
            <person name="Zhang Y."/>
            <person name="Huang X."/>
            <person name="Su Z."/>
            <person name="Tong W."/>
            <person name="Li J."/>
            <person name="Tong Z."/>
            <person name="Li S."/>
            <person name="Ye J."/>
            <person name="Wang L."/>
            <person name="Fang L."/>
            <person name="Lei T."/>
            <person name="Chen C."/>
            <person name="Chen H."/>
            <person name="Xu Z."/>
            <person name="Li H."/>
            <person name="Huang H."/>
            <person name="Zhang F."/>
            <person name="Xu H."/>
            <person name="Li N."/>
            <person name="Zhao C."/>
            <person name="Li S."/>
            <person name="Dong L."/>
            <person name="Huang Y."/>
            <person name="Li L."/>
            <person name="Xi Y."/>
            <person name="Qi Q."/>
            <person name="Li W."/>
            <person name="Zhang B."/>
            <person name="Hu W."/>
            <person name="Zhang Y."/>
            <person name="Tian X."/>
            <person name="Jiao Y."/>
            <person name="Liang X."/>
            <person name="Jin J."/>
            <person name="Gao L."/>
            <person name="Zheng W."/>
            <person name="Hao B."/>
            <person name="Liu S."/>
            <person name="Wang W."/>
            <person name="Yuan L."/>
            <person name="Cao M."/>
            <person name="McDermott J."/>
            <person name="Samudrala R."/>
            <person name="Wang J."/>
            <person name="Wong G.K."/>
            <person name="Yang H."/>
        </authorList>
    </citation>
    <scope>NUCLEOTIDE SEQUENCE [LARGE SCALE GENOMIC DNA]</scope>
    <source>
        <strain evidence="3">cv. 93-11</strain>
    </source>
</reference>
<feature type="region of interest" description="Disordered" evidence="1">
    <location>
        <begin position="126"/>
        <end position="167"/>
    </location>
</feature>
<organism evidence="2 3">
    <name type="scientific">Oryza sativa subsp. indica</name>
    <name type="common">Rice</name>
    <dbReference type="NCBI Taxonomy" id="39946"/>
    <lineage>
        <taxon>Eukaryota</taxon>
        <taxon>Viridiplantae</taxon>
        <taxon>Streptophyta</taxon>
        <taxon>Embryophyta</taxon>
        <taxon>Tracheophyta</taxon>
        <taxon>Spermatophyta</taxon>
        <taxon>Magnoliopsida</taxon>
        <taxon>Liliopsida</taxon>
        <taxon>Poales</taxon>
        <taxon>Poaceae</taxon>
        <taxon>BOP clade</taxon>
        <taxon>Oryzoideae</taxon>
        <taxon>Oryzeae</taxon>
        <taxon>Oryzinae</taxon>
        <taxon>Oryza</taxon>
        <taxon>Oryza sativa</taxon>
    </lineage>
</organism>
<protein>
    <submittedName>
        <fullName evidence="2">Uncharacterized protein</fullName>
    </submittedName>
</protein>
<name>B8BHV5_ORYSI</name>
<dbReference type="EMBL" id="CM000135">
    <property type="protein sequence ID" value="EEC67307.1"/>
    <property type="molecule type" value="Genomic_DNA"/>
</dbReference>
<evidence type="ECO:0000313" key="2">
    <source>
        <dbReference type="EMBL" id="EEC67307.1"/>
    </source>
</evidence>
<sequence>MADTDDELDPVIVAGANRAFTDNERKLGVGAGVIINHHRLSSRLPPMANLILVIVAGADRFSTADRLSSLELPSHHYRYRHLILTPANAMLVPTTSTIFTSTDEAEWQGGRSLYEDDVTNTSARTNEAVDRCRRPHTSTPPSPSCMGEREAKTNDDQHSLIGGFSRV</sequence>
<gene>
    <name evidence="2" type="ORF">OsI_34304</name>
</gene>
<evidence type="ECO:0000313" key="3">
    <source>
        <dbReference type="Proteomes" id="UP000007015"/>
    </source>
</evidence>
<dbReference type="HOGENOM" id="CLU_1463464_0_0_1"/>
<accession>B8BHV5</accession>
<dbReference type="Gramene" id="BGIOSGA031560-TA">
    <property type="protein sequence ID" value="BGIOSGA031560-PA"/>
    <property type="gene ID" value="BGIOSGA031560"/>
</dbReference>
<feature type="compositionally biased region" description="Basic and acidic residues" evidence="1">
    <location>
        <begin position="147"/>
        <end position="158"/>
    </location>
</feature>
<keyword evidence="3" id="KW-1185">Reference proteome</keyword>
<proteinExistence type="predicted"/>
<evidence type="ECO:0000256" key="1">
    <source>
        <dbReference type="SAM" id="MobiDB-lite"/>
    </source>
</evidence>
<dbReference type="Proteomes" id="UP000007015">
    <property type="component" value="Chromosome 10"/>
</dbReference>
<dbReference type="AlphaFoldDB" id="B8BHV5"/>